<reference evidence="6" key="1">
    <citation type="submission" date="2016-01" db="EMBL/GenBank/DDBJ databases">
        <authorList>
            <person name="Gamez R.M."/>
            <person name="Rodriguez F."/>
            <person name="Bernal J.F."/>
            <person name="Agarwala R."/>
            <person name="Landsman D."/>
            <person name="Marino-Ramirez L."/>
        </authorList>
    </citation>
    <scope>NUCLEOTIDE SEQUENCE [LARGE SCALE GENOMIC DNA]</scope>
    <source>
        <strain evidence="6">Ps006</strain>
    </source>
</reference>
<comment type="cofactor">
    <cofactor evidence="1">
        <name>FAD</name>
        <dbReference type="ChEBI" id="CHEBI:57692"/>
    </cofactor>
</comment>
<protein>
    <recommendedName>
        <fullName evidence="4">FAD-binding domain-containing protein</fullName>
    </recommendedName>
</protein>
<accession>A0A0X7K3E5</accession>
<dbReference type="Gene3D" id="3.50.50.60">
    <property type="entry name" value="FAD/NAD(P)-binding domain"/>
    <property type="match status" value="1"/>
</dbReference>
<dbReference type="EMBL" id="LRMR01000029">
    <property type="protein sequence ID" value="KWU49280.1"/>
    <property type="molecule type" value="Genomic_DNA"/>
</dbReference>
<dbReference type="SUPFAM" id="SSF51905">
    <property type="entry name" value="FAD/NAD(P)-binding domain"/>
    <property type="match status" value="1"/>
</dbReference>
<evidence type="ECO:0000256" key="3">
    <source>
        <dbReference type="ARBA" id="ARBA00022827"/>
    </source>
</evidence>
<keyword evidence="3" id="KW-0274">FAD</keyword>
<dbReference type="GO" id="GO:0071949">
    <property type="term" value="F:FAD binding"/>
    <property type="evidence" value="ECO:0007669"/>
    <property type="project" value="InterPro"/>
</dbReference>
<dbReference type="PRINTS" id="PR00420">
    <property type="entry name" value="RNGMNOXGNASE"/>
</dbReference>
<dbReference type="Gene3D" id="3.40.30.120">
    <property type="match status" value="1"/>
</dbReference>
<keyword evidence="2" id="KW-0285">Flavoprotein</keyword>
<gene>
    <name evidence="5" type="ORF">AWV77_19775</name>
</gene>
<dbReference type="Gene3D" id="3.30.70.2450">
    <property type="match status" value="1"/>
</dbReference>
<dbReference type="PANTHER" id="PTHR43004:SF19">
    <property type="entry name" value="BINDING MONOOXYGENASE, PUTATIVE (JCVI)-RELATED"/>
    <property type="match status" value="1"/>
</dbReference>
<dbReference type="InterPro" id="IPR036188">
    <property type="entry name" value="FAD/NAD-bd_sf"/>
</dbReference>
<dbReference type="Pfam" id="PF01494">
    <property type="entry name" value="FAD_binding_3"/>
    <property type="match status" value="1"/>
</dbReference>
<dbReference type="InterPro" id="IPR002938">
    <property type="entry name" value="FAD-bd"/>
</dbReference>
<evidence type="ECO:0000256" key="2">
    <source>
        <dbReference type="ARBA" id="ARBA00022630"/>
    </source>
</evidence>
<dbReference type="AlphaFoldDB" id="A0A0X7K3E5"/>
<evidence type="ECO:0000256" key="1">
    <source>
        <dbReference type="ARBA" id="ARBA00001974"/>
    </source>
</evidence>
<evidence type="ECO:0000313" key="5">
    <source>
        <dbReference type="EMBL" id="KWU49280.1"/>
    </source>
</evidence>
<dbReference type="InterPro" id="IPR050641">
    <property type="entry name" value="RIFMO-like"/>
</dbReference>
<name>A0A0X7K3E5_9PSED</name>
<dbReference type="GO" id="GO:0016709">
    <property type="term" value="F:oxidoreductase activity, acting on paired donors, with incorporation or reduction of molecular oxygen, NAD(P)H as one donor, and incorporation of one atom of oxygen"/>
    <property type="evidence" value="ECO:0007669"/>
    <property type="project" value="UniProtKB-ARBA"/>
</dbReference>
<dbReference type="PANTHER" id="PTHR43004">
    <property type="entry name" value="TRK SYSTEM POTASSIUM UPTAKE PROTEIN"/>
    <property type="match status" value="1"/>
</dbReference>
<evidence type="ECO:0000313" key="6">
    <source>
        <dbReference type="Proteomes" id="UP000067111"/>
    </source>
</evidence>
<dbReference type="Pfam" id="PF21274">
    <property type="entry name" value="Rng_hyd_C"/>
    <property type="match status" value="1"/>
</dbReference>
<evidence type="ECO:0000259" key="4">
    <source>
        <dbReference type="Pfam" id="PF01494"/>
    </source>
</evidence>
<comment type="caution">
    <text evidence="5">The sequence shown here is derived from an EMBL/GenBank/DDBJ whole genome shotgun (WGS) entry which is preliminary data.</text>
</comment>
<sequence length="514" mass="56284">MIMSVKKEHVLVVGAGPVGLAAAAALSELGIEVDLIDKRPMASSHSRAFGLEPVTLELLNAWGLADEMIRRGIVWTSAPLGDKAGRTLSFSKLPCEFPHMVIIPQSETESVLTDWVNRVGVNFKRGHALKALAVGDAQVEVTLEHRETGSVQQRSYNWVLGADGVNSSVRQLLDISFVGQDYKHSLVVADVVLKKPPSPAVHARSVSRGLVALFPLPNGNYRVSIEDNERMDVPVKEPVTHDEIAHGMRDILGTDFGLAQVLWSARYRSQQRLAAQFRQGRVFLLGDAAHTHVPAGGQGLQMGIGDAANLAWKLAGVIQGALPMNVLDSYEAERKPIAAAALRNTDLLFRFNTASGPVGRMIHWIGLQATRVPYVAKKVVSSLAGEGVCYSSVRRKGDHRLVGRRLPLLSLIVEGQQLPPQNLTQLLRGGRFVLVHYRAEQLADDLRKDFPGLKIASISEDSHNNDFNVGEGALVRPDGVVVWVGRQSMQARERLGEWLIDANIYARNELIWNN</sequence>
<proteinExistence type="predicted"/>
<feature type="domain" description="FAD-binding" evidence="4">
    <location>
        <begin position="9"/>
        <end position="345"/>
    </location>
</feature>
<organism evidence="5 6">
    <name type="scientific">Pseudomonas palleroniana</name>
    <dbReference type="NCBI Taxonomy" id="191390"/>
    <lineage>
        <taxon>Bacteria</taxon>
        <taxon>Pseudomonadati</taxon>
        <taxon>Pseudomonadota</taxon>
        <taxon>Gammaproteobacteria</taxon>
        <taxon>Pseudomonadales</taxon>
        <taxon>Pseudomonadaceae</taxon>
        <taxon>Pseudomonas</taxon>
    </lineage>
</organism>
<dbReference type="Proteomes" id="UP000067111">
    <property type="component" value="Unassembled WGS sequence"/>
</dbReference>